<evidence type="ECO:0000256" key="1">
    <source>
        <dbReference type="SAM" id="MobiDB-lite"/>
    </source>
</evidence>
<proteinExistence type="predicted"/>
<organism evidence="2 3">
    <name type="scientific">Flavivirga spongiicola</name>
    <dbReference type="NCBI Taxonomy" id="421621"/>
    <lineage>
        <taxon>Bacteria</taxon>
        <taxon>Pseudomonadati</taxon>
        <taxon>Bacteroidota</taxon>
        <taxon>Flavobacteriia</taxon>
        <taxon>Flavobacteriales</taxon>
        <taxon>Flavobacteriaceae</taxon>
        <taxon>Flavivirga</taxon>
    </lineage>
</organism>
<feature type="region of interest" description="Disordered" evidence="1">
    <location>
        <begin position="1"/>
        <end position="22"/>
    </location>
</feature>
<sequence length="543" mass="62206">MKNENMHFPTRQNSGIHDLEPKKGTLKSQEKEMTNFSMANESTVQLLSVRVGLDSPPFLMEMHEIEKLGDMFTKEILLKDKKPLTLEQLVDEIERLDGFSAINRKMFLVAEGGQFKIELPSFSLNARLVFTWQKSNSSPPDFLLSTVPSTNKKDSLLQLISWSESDNSFHFFERKANIWGWAGNSFTSLNPPTRGKGPFDSHINGGLVMKELKFPWAHWHSQSNSIPREVFEHDSEFNSHVLFSKVDGAEHLENIVKTGIRRWTKSRINNDIKNSKTVNILSYFRQILTPTSVNLVSTSINFDNVEEKEIGLPSSFFFDIDVIEFAAFTINPTLDIVPSDRITISGSLYKKVCDILNMEVKSNDGITSFEGDTHFCFLVPERAFEDIEVCRQLVERKLLSPKMLLVLIMLDFTNPVESLHRKKIMKYCPDEINTNEEYALDKVIIKKIESSESNQDSPESELIRYWTSPDLLGLVKSELDIFMRGIQEKVVDKNYLKNLVILAEYRKSLFRKRKLNEFVSTISQLGTSNTPLTLTKIGKIVNL</sequence>
<dbReference type="EMBL" id="JAODOP010000004">
    <property type="protein sequence ID" value="MEF3835515.1"/>
    <property type="molecule type" value="Genomic_DNA"/>
</dbReference>
<protein>
    <submittedName>
        <fullName evidence="2">Uncharacterized protein</fullName>
    </submittedName>
</protein>
<evidence type="ECO:0000313" key="2">
    <source>
        <dbReference type="EMBL" id="MEF3835515.1"/>
    </source>
</evidence>
<evidence type="ECO:0000313" key="3">
    <source>
        <dbReference type="Proteomes" id="UP001337305"/>
    </source>
</evidence>
<keyword evidence="3" id="KW-1185">Reference proteome</keyword>
<dbReference type="RefSeq" id="WP_303307800.1">
    <property type="nucleotide sequence ID" value="NZ_JAODOP010000004.1"/>
</dbReference>
<dbReference type="Proteomes" id="UP001337305">
    <property type="component" value="Unassembled WGS sequence"/>
</dbReference>
<name>A0ABU7Y0C1_9FLAO</name>
<reference evidence="2 3" key="1">
    <citation type="submission" date="2022-09" db="EMBL/GenBank/DDBJ databases">
        <title>Genome sequencing of Flavivirga sp. MEBiC05379.</title>
        <authorList>
            <person name="Oh H.-M."/>
            <person name="Kwon K.K."/>
            <person name="Park M.J."/>
            <person name="Yang S.-H."/>
        </authorList>
    </citation>
    <scope>NUCLEOTIDE SEQUENCE [LARGE SCALE GENOMIC DNA]</scope>
    <source>
        <strain evidence="2 3">MEBiC05379</strain>
    </source>
</reference>
<gene>
    <name evidence="2" type="ORF">N1F79_20490</name>
</gene>
<comment type="caution">
    <text evidence="2">The sequence shown here is derived from an EMBL/GenBank/DDBJ whole genome shotgun (WGS) entry which is preliminary data.</text>
</comment>
<accession>A0ABU7Y0C1</accession>